<evidence type="ECO:0000256" key="4">
    <source>
        <dbReference type="ARBA" id="ARBA00022960"/>
    </source>
</evidence>
<comment type="subcellular location">
    <subcellularLocation>
        <location evidence="10">Cell inner membrane</location>
        <topology evidence="10">Multi-pass membrane protein</topology>
    </subcellularLocation>
    <subcellularLocation>
        <location evidence="1">Cell membrane</location>
        <topology evidence="1">Multi-pass membrane protein</topology>
    </subcellularLocation>
</comment>
<protein>
    <recommendedName>
        <fullName evidence="10">Probable lipid II flippase MurJ</fullName>
    </recommendedName>
</protein>
<accession>A0ABS9K6L1</accession>
<dbReference type="NCBIfam" id="TIGR01695">
    <property type="entry name" value="murJ_mviN"/>
    <property type="match status" value="1"/>
</dbReference>
<gene>
    <name evidence="10 12" type="primary">murJ</name>
    <name evidence="12" type="ORF">LZ012_17495</name>
</gene>
<dbReference type="PIRSF" id="PIRSF002869">
    <property type="entry name" value="MviN"/>
    <property type="match status" value="1"/>
</dbReference>
<sequence length="518" mass="56231">MNLLRALATVSGMTLLSRILGFVRDFVIARAFGAGLATDAFFVAFKLPNLLRRMFAEGAFSQAFVPILGEYKNKRSVEDTRTLVDHVASLLSMMLFAVTVVGIAAAPLLVWISAPGFSTDAGKFELTVTLTRIAFPYIFFMSLVALAGGLLNSWSRFALPAFTPVLLNLSFIAMALFAAPYFDPPVLALAWAVFIGGLLQMAIQIPALKKISMLPRPTLNWRAAWADPGVRRIATLMGPALIGVSVSQVSLLINTIFASFLKTGSVSWLYYADRLMEFPSGMLGAALGTILLPSLSRYHASENHVEYSRLLDWGLRLTLLLAAPAAVGLAILAVPLIATLFFHGAFAADDVFRTREALVAYTVGLVGLILVKVLAPGFYARQNVKTPVRIALISLTATQVMNLAFVLWVGIGHAGLALSIGLAACLNAAMLYRGLRRLDIYHPQPGWGSFLLKLSLALIVMAAVLWFGMGSEASWLQADFMARGVRLAWLVPLGCGSYFATLWAFGFRLRDFKKRTAV</sequence>
<feature type="transmembrane region" description="Helical" evidence="10">
    <location>
        <begin position="358"/>
        <end position="378"/>
    </location>
</feature>
<dbReference type="EMBL" id="JAKLTN010000005">
    <property type="protein sequence ID" value="MCG2578796.1"/>
    <property type="molecule type" value="Genomic_DNA"/>
</dbReference>
<dbReference type="PANTHER" id="PTHR47019">
    <property type="entry name" value="LIPID II FLIPPASE MURJ"/>
    <property type="match status" value="1"/>
</dbReference>
<keyword evidence="4 10" id="KW-0133">Cell shape</keyword>
<evidence type="ECO:0000256" key="8">
    <source>
        <dbReference type="ARBA" id="ARBA00060041"/>
    </source>
</evidence>
<feature type="transmembrane region" description="Helical" evidence="10">
    <location>
        <begin position="240"/>
        <end position="261"/>
    </location>
</feature>
<evidence type="ECO:0000256" key="11">
    <source>
        <dbReference type="PIRNR" id="PIRNR002869"/>
    </source>
</evidence>
<evidence type="ECO:0000256" key="10">
    <source>
        <dbReference type="HAMAP-Rule" id="MF_02078"/>
    </source>
</evidence>
<feature type="transmembrane region" description="Helical" evidence="10">
    <location>
        <begin position="487"/>
        <end position="505"/>
    </location>
</feature>
<feature type="transmembrane region" description="Helical" evidence="10">
    <location>
        <begin position="281"/>
        <end position="298"/>
    </location>
</feature>
<evidence type="ECO:0000256" key="9">
    <source>
        <dbReference type="ARBA" id="ARBA00061532"/>
    </source>
</evidence>
<evidence type="ECO:0000256" key="5">
    <source>
        <dbReference type="ARBA" id="ARBA00022984"/>
    </source>
</evidence>
<comment type="similarity">
    <text evidence="9 10 11">Belongs to the MurJ/MviN family.</text>
</comment>
<comment type="function">
    <text evidence="8 10 11">Involved in peptidoglycan biosynthesis. Transports lipid-linked peptidoglycan precursors from the inner to the outer leaflet of the cytoplasmic membrane.</text>
</comment>
<proteinExistence type="inferred from homology"/>
<feature type="transmembrane region" description="Helical" evidence="10">
    <location>
        <begin position="134"/>
        <end position="154"/>
    </location>
</feature>
<feature type="transmembrane region" description="Helical" evidence="10">
    <location>
        <begin position="416"/>
        <end position="435"/>
    </location>
</feature>
<evidence type="ECO:0000256" key="2">
    <source>
        <dbReference type="ARBA" id="ARBA00022475"/>
    </source>
</evidence>
<evidence type="ECO:0000256" key="3">
    <source>
        <dbReference type="ARBA" id="ARBA00022692"/>
    </source>
</evidence>
<feature type="transmembrane region" description="Helical" evidence="10">
    <location>
        <begin position="188"/>
        <end position="208"/>
    </location>
</feature>
<organism evidence="12 13">
    <name type="scientific">Dechloromonas hankyongensis</name>
    <dbReference type="NCBI Taxonomy" id="2908002"/>
    <lineage>
        <taxon>Bacteria</taxon>
        <taxon>Pseudomonadati</taxon>
        <taxon>Pseudomonadota</taxon>
        <taxon>Betaproteobacteria</taxon>
        <taxon>Rhodocyclales</taxon>
        <taxon>Azonexaceae</taxon>
        <taxon>Dechloromonas</taxon>
    </lineage>
</organism>
<evidence type="ECO:0000256" key="1">
    <source>
        <dbReference type="ARBA" id="ARBA00004651"/>
    </source>
</evidence>
<dbReference type="HAMAP" id="MF_02078">
    <property type="entry name" value="MurJ_MviN"/>
    <property type="match status" value="1"/>
</dbReference>
<dbReference type="PANTHER" id="PTHR47019:SF1">
    <property type="entry name" value="LIPID II FLIPPASE MURJ"/>
    <property type="match status" value="1"/>
</dbReference>
<evidence type="ECO:0000313" key="13">
    <source>
        <dbReference type="Proteomes" id="UP001165384"/>
    </source>
</evidence>
<evidence type="ECO:0000256" key="7">
    <source>
        <dbReference type="ARBA" id="ARBA00023136"/>
    </source>
</evidence>
<feature type="transmembrane region" description="Helical" evidence="10">
    <location>
        <begin position="161"/>
        <end position="182"/>
    </location>
</feature>
<keyword evidence="7 10" id="KW-0472">Membrane</keyword>
<reference evidence="12" key="1">
    <citation type="submission" date="2022-01" db="EMBL/GenBank/DDBJ databases">
        <authorList>
            <person name="Jo J.-H."/>
            <person name="Im W.-T."/>
        </authorList>
    </citation>
    <scope>NUCLEOTIDE SEQUENCE</scope>
    <source>
        <strain evidence="12">XY25</strain>
    </source>
</reference>
<dbReference type="Proteomes" id="UP001165384">
    <property type="component" value="Unassembled WGS sequence"/>
</dbReference>
<keyword evidence="5 10" id="KW-0573">Peptidoglycan synthesis</keyword>
<feature type="transmembrane region" description="Helical" evidence="10">
    <location>
        <begin position="447"/>
        <end position="467"/>
    </location>
</feature>
<keyword evidence="3 10" id="KW-0812">Transmembrane</keyword>
<keyword evidence="13" id="KW-1185">Reference proteome</keyword>
<keyword evidence="10 11" id="KW-0961">Cell wall biogenesis/degradation</keyword>
<keyword evidence="10 11" id="KW-0813">Transport</keyword>
<comment type="pathway">
    <text evidence="10">Cell wall biogenesis; peptidoglycan biosynthesis.</text>
</comment>
<dbReference type="RefSeq" id="WP_275712187.1">
    <property type="nucleotide sequence ID" value="NZ_JAKLTN010000005.1"/>
</dbReference>
<feature type="transmembrane region" description="Helical" evidence="10">
    <location>
        <begin position="319"/>
        <end position="346"/>
    </location>
</feature>
<dbReference type="CDD" id="cd13123">
    <property type="entry name" value="MATE_MurJ_like"/>
    <property type="match status" value="1"/>
</dbReference>
<keyword evidence="2 10" id="KW-1003">Cell membrane</keyword>
<feature type="transmembrane region" description="Helical" evidence="10">
    <location>
        <begin position="31"/>
        <end position="51"/>
    </location>
</feature>
<feature type="transmembrane region" description="Helical" evidence="10">
    <location>
        <begin position="390"/>
        <end position="410"/>
    </location>
</feature>
<feature type="transmembrane region" description="Helical" evidence="10">
    <location>
        <begin position="90"/>
        <end position="114"/>
    </location>
</feature>
<name>A0ABS9K6L1_9RHOO</name>
<dbReference type="InterPro" id="IPR004268">
    <property type="entry name" value="MurJ"/>
</dbReference>
<keyword evidence="6 10" id="KW-1133">Transmembrane helix</keyword>
<dbReference type="InterPro" id="IPR051050">
    <property type="entry name" value="Lipid_II_flippase_MurJ/MviN"/>
</dbReference>
<dbReference type="Pfam" id="PF03023">
    <property type="entry name" value="MurJ"/>
    <property type="match status" value="1"/>
</dbReference>
<evidence type="ECO:0000313" key="12">
    <source>
        <dbReference type="EMBL" id="MCG2578796.1"/>
    </source>
</evidence>
<keyword evidence="10" id="KW-0997">Cell inner membrane</keyword>
<evidence type="ECO:0000256" key="6">
    <source>
        <dbReference type="ARBA" id="ARBA00022989"/>
    </source>
</evidence>
<comment type="caution">
    <text evidence="12">The sequence shown here is derived from an EMBL/GenBank/DDBJ whole genome shotgun (WGS) entry which is preliminary data.</text>
</comment>
<dbReference type="PRINTS" id="PR01806">
    <property type="entry name" value="VIRFACTRMVIN"/>
</dbReference>